<dbReference type="SMART" id="SM00382">
    <property type="entry name" value="AAA"/>
    <property type="match status" value="1"/>
</dbReference>
<keyword evidence="4 8" id="KW-0067">ATP-binding</keyword>
<dbReference type="GO" id="GO:0005524">
    <property type="term" value="F:ATP binding"/>
    <property type="evidence" value="ECO:0007669"/>
    <property type="project" value="UniProtKB-KW"/>
</dbReference>
<keyword evidence="1" id="KW-0813">Transport</keyword>
<dbReference type="SUPFAM" id="SSF50331">
    <property type="entry name" value="MOP-like"/>
    <property type="match status" value="1"/>
</dbReference>
<dbReference type="InterPro" id="IPR008995">
    <property type="entry name" value="Mo/tungstate-bd_C_term_dom"/>
</dbReference>
<reference evidence="8" key="2">
    <citation type="submission" date="2021-09" db="EMBL/GenBank/DDBJ databases">
        <authorList>
            <person name="Gilroy R."/>
        </authorList>
    </citation>
    <scope>NUCLEOTIDE SEQUENCE</scope>
    <source>
        <strain evidence="8">ChiHjej13B12-14962</strain>
    </source>
</reference>
<proteinExistence type="predicted"/>
<reference evidence="8" key="1">
    <citation type="journal article" date="2021" name="PeerJ">
        <title>Extensive microbial diversity within the chicken gut microbiome revealed by metagenomics and culture.</title>
        <authorList>
            <person name="Gilroy R."/>
            <person name="Ravi A."/>
            <person name="Getino M."/>
            <person name="Pursley I."/>
            <person name="Horton D.L."/>
            <person name="Alikhan N.F."/>
            <person name="Baker D."/>
            <person name="Gharbi K."/>
            <person name="Hall N."/>
            <person name="Watson M."/>
            <person name="Adriaenssens E.M."/>
            <person name="Foster-Nyarko E."/>
            <person name="Jarju S."/>
            <person name="Secka A."/>
            <person name="Antonio M."/>
            <person name="Oren A."/>
            <person name="Chaudhuri R.R."/>
            <person name="La Ragione R."/>
            <person name="Hildebrand F."/>
            <person name="Pallen M.J."/>
        </authorList>
    </citation>
    <scope>NUCLEOTIDE SEQUENCE</scope>
    <source>
        <strain evidence="8">ChiHjej13B12-14962</strain>
    </source>
</reference>
<feature type="domain" description="ABC transporter" evidence="7">
    <location>
        <begin position="4"/>
        <end position="242"/>
    </location>
</feature>
<dbReference type="FunFam" id="3.40.50.300:FF:000042">
    <property type="entry name" value="Maltose/maltodextrin ABC transporter, ATP-binding protein"/>
    <property type="match status" value="1"/>
</dbReference>
<evidence type="ECO:0000313" key="9">
    <source>
        <dbReference type="Proteomes" id="UP000703315"/>
    </source>
</evidence>
<comment type="caution">
    <text evidence="8">The sequence shown here is derived from an EMBL/GenBank/DDBJ whole genome shotgun (WGS) entry which is preliminary data.</text>
</comment>
<dbReference type="InterPro" id="IPR012340">
    <property type="entry name" value="NA-bd_OB-fold"/>
</dbReference>
<dbReference type="Pfam" id="PF00005">
    <property type="entry name" value="ABC_tran"/>
    <property type="match status" value="1"/>
</dbReference>
<dbReference type="InterPro" id="IPR003593">
    <property type="entry name" value="AAA+_ATPase"/>
</dbReference>
<dbReference type="InterPro" id="IPR017871">
    <property type="entry name" value="ABC_transporter-like_CS"/>
</dbReference>
<sequence length="380" mass="41552">MTLIELTNVSKVFPGAKTPSVDELQLNIEEGELLCLLGPSGCGKSTTLRMIAGLETLTAGRIGIRETTVDDVASGTRVPAEQRDLGLVFQNYALWPHLTVRANVAFGPEMQHVTKKERNRRVDDALSTLGIGDYADRYPAELSGGQQQRVAIARTLAAQPSVMLLDEPLSNLDARLRLEMRAEFQRIHRELGVTMVFVTHDQWEAMTMATRIVVMNEGRIEQTGTPLEIYQRPVSRFVAEFMGSPPINMIELADGAPSTTSRALARWLTGRGDEAASVGIRPESLSFTRDSTRIPACAVKLPVTVTAVVPTGGTWIIEVSDGTDQIFGNTTAQPDLRVGERLTAWVHPGDVHAFDADGMRVATTPDFAPMKILLPEHSQQ</sequence>
<evidence type="ECO:0000313" key="8">
    <source>
        <dbReference type="EMBL" id="HJF15361.1"/>
    </source>
</evidence>
<dbReference type="InterPro" id="IPR027417">
    <property type="entry name" value="P-loop_NTPase"/>
</dbReference>
<dbReference type="AlphaFoldDB" id="A0A921FPK0"/>
<protein>
    <submittedName>
        <fullName evidence="8">ABC transporter ATP-binding protein</fullName>
    </submittedName>
</protein>
<dbReference type="InterPro" id="IPR013611">
    <property type="entry name" value="Transp-assoc_OB_typ2"/>
</dbReference>
<keyword evidence="6" id="KW-0472">Membrane</keyword>
<evidence type="ECO:0000256" key="2">
    <source>
        <dbReference type="ARBA" id="ARBA00022475"/>
    </source>
</evidence>
<evidence type="ECO:0000256" key="6">
    <source>
        <dbReference type="ARBA" id="ARBA00023136"/>
    </source>
</evidence>
<evidence type="ECO:0000256" key="3">
    <source>
        <dbReference type="ARBA" id="ARBA00022741"/>
    </source>
</evidence>
<dbReference type="PANTHER" id="PTHR43875:SF15">
    <property type="entry name" value="TREHALOSE IMPORT ATP-BINDING PROTEIN SUGC"/>
    <property type="match status" value="1"/>
</dbReference>
<dbReference type="InterPro" id="IPR003439">
    <property type="entry name" value="ABC_transporter-like_ATP-bd"/>
</dbReference>
<dbReference type="Proteomes" id="UP000703315">
    <property type="component" value="Unassembled WGS sequence"/>
</dbReference>
<dbReference type="PANTHER" id="PTHR43875">
    <property type="entry name" value="MALTODEXTRIN IMPORT ATP-BINDING PROTEIN MSMX"/>
    <property type="match status" value="1"/>
</dbReference>
<gene>
    <name evidence="8" type="ORF">K8V32_11275</name>
</gene>
<dbReference type="Gene3D" id="2.40.50.100">
    <property type="match status" value="1"/>
</dbReference>
<dbReference type="GO" id="GO:0016887">
    <property type="term" value="F:ATP hydrolysis activity"/>
    <property type="evidence" value="ECO:0007669"/>
    <property type="project" value="InterPro"/>
</dbReference>
<dbReference type="GO" id="GO:0140359">
    <property type="term" value="F:ABC-type transporter activity"/>
    <property type="evidence" value="ECO:0007669"/>
    <property type="project" value="UniProtKB-ARBA"/>
</dbReference>
<dbReference type="Gene3D" id="3.40.50.300">
    <property type="entry name" value="P-loop containing nucleotide triphosphate hydrolases"/>
    <property type="match status" value="1"/>
</dbReference>
<dbReference type="GO" id="GO:0055052">
    <property type="term" value="C:ATP-binding cassette (ABC) transporter complex, substrate-binding subunit-containing"/>
    <property type="evidence" value="ECO:0007669"/>
    <property type="project" value="TreeGrafter"/>
</dbReference>
<keyword evidence="3" id="KW-0547">Nucleotide-binding</keyword>
<accession>A0A921FPK0</accession>
<evidence type="ECO:0000256" key="5">
    <source>
        <dbReference type="ARBA" id="ARBA00022967"/>
    </source>
</evidence>
<name>A0A921FPK0_9MICC</name>
<dbReference type="PROSITE" id="PS50893">
    <property type="entry name" value="ABC_TRANSPORTER_2"/>
    <property type="match status" value="1"/>
</dbReference>
<keyword evidence="5" id="KW-1278">Translocase</keyword>
<dbReference type="InterPro" id="IPR047641">
    <property type="entry name" value="ABC_transpr_MalK/UgpC-like"/>
</dbReference>
<dbReference type="Pfam" id="PF08402">
    <property type="entry name" value="TOBE_2"/>
    <property type="match status" value="1"/>
</dbReference>
<evidence type="ECO:0000259" key="7">
    <source>
        <dbReference type="PROSITE" id="PS50893"/>
    </source>
</evidence>
<evidence type="ECO:0000256" key="1">
    <source>
        <dbReference type="ARBA" id="ARBA00022448"/>
    </source>
</evidence>
<keyword evidence="2" id="KW-1003">Cell membrane</keyword>
<dbReference type="RefSeq" id="WP_303907357.1">
    <property type="nucleotide sequence ID" value="NZ_DYXC01000127.1"/>
</dbReference>
<dbReference type="PROSITE" id="PS00211">
    <property type="entry name" value="ABC_TRANSPORTER_1"/>
    <property type="match status" value="1"/>
</dbReference>
<dbReference type="SUPFAM" id="SSF52540">
    <property type="entry name" value="P-loop containing nucleoside triphosphate hydrolases"/>
    <property type="match status" value="1"/>
</dbReference>
<dbReference type="EMBL" id="DYXC01000127">
    <property type="protein sequence ID" value="HJF15361.1"/>
    <property type="molecule type" value="Genomic_DNA"/>
</dbReference>
<organism evidence="8 9">
    <name type="scientific">Enteractinococcus helveticum</name>
    <dbReference type="NCBI Taxonomy" id="1837282"/>
    <lineage>
        <taxon>Bacteria</taxon>
        <taxon>Bacillati</taxon>
        <taxon>Actinomycetota</taxon>
        <taxon>Actinomycetes</taxon>
        <taxon>Micrococcales</taxon>
        <taxon>Micrococcaceae</taxon>
    </lineage>
</organism>
<evidence type="ECO:0000256" key="4">
    <source>
        <dbReference type="ARBA" id="ARBA00022840"/>
    </source>
</evidence>
<dbReference type="Gene3D" id="2.40.50.140">
    <property type="entry name" value="Nucleic acid-binding proteins"/>
    <property type="match status" value="1"/>
</dbReference>